<feature type="domain" description="DNA mismatch repair MutH/Type II restriction enzyme Sau3AI" evidence="4">
    <location>
        <begin position="67"/>
        <end position="139"/>
    </location>
</feature>
<dbReference type="Pfam" id="PF02976">
    <property type="entry name" value="MutH"/>
    <property type="match status" value="1"/>
</dbReference>
<dbReference type="Proteomes" id="UP001598138">
    <property type="component" value="Unassembled WGS sequence"/>
</dbReference>
<evidence type="ECO:0000256" key="1">
    <source>
        <dbReference type="ARBA" id="ARBA00022722"/>
    </source>
</evidence>
<evidence type="ECO:0000259" key="4">
    <source>
        <dbReference type="Pfam" id="PF02976"/>
    </source>
</evidence>
<proteinExistence type="predicted"/>
<keyword evidence="6" id="KW-1185">Reference proteome</keyword>
<keyword evidence="3" id="KW-0378">Hydrolase</keyword>
<protein>
    <submittedName>
        <fullName evidence="5">MutH/Sau3AI family endonuclease</fullName>
    </submittedName>
</protein>
<name>A0ABW6DCF1_9BACT</name>
<evidence type="ECO:0000256" key="3">
    <source>
        <dbReference type="ARBA" id="ARBA00022801"/>
    </source>
</evidence>
<reference evidence="5 6" key="1">
    <citation type="submission" date="2024-03" db="EMBL/GenBank/DDBJ databases">
        <title>Aquirufa genome sequencing.</title>
        <authorList>
            <person name="Pitt A."/>
            <person name="Hahn M.W."/>
        </authorList>
    </citation>
    <scope>NUCLEOTIDE SEQUENCE [LARGE SCALE GENOMIC DNA]</scope>
    <source>
        <strain evidence="5 6">OSTEICH-129V</strain>
    </source>
</reference>
<dbReference type="InterPro" id="IPR011335">
    <property type="entry name" value="Restrct_endonuc-II-like"/>
</dbReference>
<organism evidence="5 6">
    <name type="scientific">Aquirufa avitistagni</name>
    <dbReference type="NCBI Taxonomy" id="3104728"/>
    <lineage>
        <taxon>Bacteria</taxon>
        <taxon>Pseudomonadati</taxon>
        <taxon>Bacteroidota</taxon>
        <taxon>Cytophagia</taxon>
        <taxon>Cytophagales</taxon>
        <taxon>Flectobacillaceae</taxon>
        <taxon>Aquirufa</taxon>
    </lineage>
</organism>
<evidence type="ECO:0000313" key="5">
    <source>
        <dbReference type="EMBL" id="MFD3393392.1"/>
    </source>
</evidence>
<gene>
    <name evidence="5" type="ORF">U0R10_02045</name>
</gene>
<dbReference type="EMBL" id="JBBKXZ010000001">
    <property type="protein sequence ID" value="MFD3393392.1"/>
    <property type="molecule type" value="Genomic_DNA"/>
</dbReference>
<evidence type="ECO:0000313" key="6">
    <source>
        <dbReference type="Proteomes" id="UP001598138"/>
    </source>
</evidence>
<keyword evidence="2 5" id="KW-0255">Endonuclease</keyword>
<evidence type="ECO:0000256" key="2">
    <source>
        <dbReference type="ARBA" id="ARBA00022759"/>
    </source>
</evidence>
<dbReference type="CDD" id="cd22355">
    <property type="entry name" value="Sau3AI_C"/>
    <property type="match status" value="1"/>
</dbReference>
<dbReference type="Gene3D" id="3.40.600.10">
    <property type="entry name" value="DNA mismatch repair MutH/Restriction endonuclease, type II"/>
    <property type="match status" value="1"/>
</dbReference>
<dbReference type="GO" id="GO:0004519">
    <property type="term" value="F:endonuclease activity"/>
    <property type="evidence" value="ECO:0007669"/>
    <property type="project" value="UniProtKB-KW"/>
</dbReference>
<comment type="caution">
    <text evidence="5">The sequence shown here is derived from an EMBL/GenBank/DDBJ whole genome shotgun (WGS) entry which is preliminary data.</text>
</comment>
<dbReference type="RefSeq" id="WP_377982018.1">
    <property type="nucleotide sequence ID" value="NZ_JBBKXZ010000001.1"/>
</dbReference>
<dbReference type="SUPFAM" id="SSF52980">
    <property type="entry name" value="Restriction endonuclease-like"/>
    <property type="match status" value="1"/>
</dbReference>
<dbReference type="InterPro" id="IPR037057">
    <property type="entry name" value="DNA_rep_MutH/T2_RE_sf"/>
</dbReference>
<accession>A0ABW6DCF1</accession>
<sequence length="209" mass="24746">MKGSDIEIQKEVLTNYFNKYLFKTQSQLITELGVSVNGRIPKNINSVIIKRIINQVPKDVLGNFLIKSIRIQNNILKESLSFSQISYCDILKENWEDSSLYKSLNKEFLFAIFTSDKDDKDDLLFKEIIFWKMSNDDLEYASRFWEHTKEVIKTGDYSNFITLKNDFICHVRTKGRNNHDVLITPQNTFQPKRCFWLNAKYIYNQLFDI</sequence>
<keyword evidence="1" id="KW-0540">Nuclease</keyword>
<dbReference type="InterPro" id="IPR011337">
    <property type="entry name" value="DNA_rep_MutH/RE_typeII_Sau3AI"/>
</dbReference>